<dbReference type="AlphaFoldDB" id="A0A314UF51"/>
<protein>
    <submittedName>
        <fullName evidence="1">Uncharacterized protein</fullName>
    </submittedName>
</protein>
<reference evidence="1 2" key="1">
    <citation type="submission" date="2018-02" db="EMBL/GenBank/DDBJ databases">
        <title>Draft genome of wild Prunus yedoensis var. nudiflora.</title>
        <authorList>
            <person name="Baek S."/>
            <person name="Kim J.-H."/>
            <person name="Choi K."/>
            <person name="Kim G.-B."/>
            <person name="Cho A."/>
            <person name="Jang H."/>
            <person name="Shin C.-H."/>
            <person name="Yu H.-J."/>
            <person name="Mun J.-H."/>
        </authorList>
    </citation>
    <scope>NUCLEOTIDE SEQUENCE [LARGE SCALE GENOMIC DNA]</scope>
    <source>
        <strain evidence="2">cv. Jeju island</strain>
        <tissue evidence="1">Leaf</tissue>
    </source>
</reference>
<keyword evidence="2" id="KW-1185">Reference proteome</keyword>
<accession>A0A314UF51</accession>
<evidence type="ECO:0000313" key="1">
    <source>
        <dbReference type="EMBL" id="PQM35668.1"/>
    </source>
</evidence>
<proteinExistence type="predicted"/>
<gene>
    <name evidence="1" type="ORF">Pyn_34015</name>
</gene>
<dbReference type="EMBL" id="PJQY01003651">
    <property type="protein sequence ID" value="PQM35668.1"/>
    <property type="molecule type" value="Genomic_DNA"/>
</dbReference>
<organism evidence="1 2">
    <name type="scientific">Prunus yedoensis var. nudiflora</name>
    <dbReference type="NCBI Taxonomy" id="2094558"/>
    <lineage>
        <taxon>Eukaryota</taxon>
        <taxon>Viridiplantae</taxon>
        <taxon>Streptophyta</taxon>
        <taxon>Embryophyta</taxon>
        <taxon>Tracheophyta</taxon>
        <taxon>Spermatophyta</taxon>
        <taxon>Magnoliopsida</taxon>
        <taxon>eudicotyledons</taxon>
        <taxon>Gunneridae</taxon>
        <taxon>Pentapetalae</taxon>
        <taxon>rosids</taxon>
        <taxon>fabids</taxon>
        <taxon>Rosales</taxon>
        <taxon>Rosaceae</taxon>
        <taxon>Amygdaloideae</taxon>
        <taxon>Amygdaleae</taxon>
        <taxon>Prunus</taxon>
    </lineage>
</organism>
<comment type="caution">
    <text evidence="1">The sequence shown here is derived from an EMBL/GenBank/DDBJ whole genome shotgun (WGS) entry which is preliminary data.</text>
</comment>
<name>A0A314UF51_PRUYE</name>
<dbReference type="Proteomes" id="UP000250321">
    <property type="component" value="Unassembled WGS sequence"/>
</dbReference>
<evidence type="ECO:0000313" key="2">
    <source>
        <dbReference type="Proteomes" id="UP000250321"/>
    </source>
</evidence>
<sequence length="154" mass="17857">MPVDSSRHLWIEFVGIRCAACQQLLSASVDNSNAMSPRHDWHHVLEEVHTTKVGEGQKNGCPEKEHNLEMKVVVVRSQCHGEHRNKKKDGVVDVKVDIAEEVLSQWALQKWRSRCGEHRNEKCDTIDKKSMLFSRHHKRETIEMVKPMNSQRPM</sequence>